<dbReference type="PANTHER" id="PTHR30537">
    <property type="entry name" value="HTH-TYPE TRANSCRIPTIONAL REGULATOR"/>
    <property type="match status" value="1"/>
</dbReference>
<comment type="similarity">
    <text evidence="1">Belongs to the LysR transcriptional regulatory family.</text>
</comment>
<dbReference type="KEGG" id="lri:NCTC12151_00434"/>
<dbReference type="InterPro" id="IPR005119">
    <property type="entry name" value="LysR_subst-bd"/>
</dbReference>
<dbReference type="GO" id="GO:0006351">
    <property type="term" value="P:DNA-templated transcription"/>
    <property type="evidence" value="ECO:0007669"/>
    <property type="project" value="TreeGrafter"/>
</dbReference>
<proteinExistence type="inferred from homology"/>
<name>A0A2X4UJ07_9GAMM</name>
<dbReference type="Pfam" id="PF03466">
    <property type="entry name" value="LysR_substrate"/>
    <property type="match status" value="1"/>
</dbReference>
<organism evidence="3 4">
    <name type="scientific">Leminorella richardii</name>
    <dbReference type="NCBI Taxonomy" id="158841"/>
    <lineage>
        <taxon>Bacteria</taxon>
        <taxon>Pseudomonadati</taxon>
        <taxon>Pseudomonadota</taxon>
        <taxon>Gammaproteobacteria</taxon>
        <taxon>Enterobacterales</taxon>
        <taxon>Budviciaceae</taxon>
        <taxon>Leminorella</taxon>
    </lineage>
</organism>
<dbReference type="AlphaFoldDB" id="A0A2X4UJ07"/>
<feature type="domain" description="LysR substrate-binding" evidence="2">
    <location>
        <begin position="9"/>
        <end position="89"/>
    </location>
</feature>
<dbReference type="Proteomes" id="UP000249005">
    <property type="component" value="Chromosome 1"/>
</dbReference>
<dbReference type="PANTHER" id="PTHR30537:SF5">
    <property type="entry name" value="HTH-TYPE TRANSCRIPTIONAL ACTIVATOR TTDR-RELATED"/>
    <property type="match status" value="1"/>
</dbReference>
<reference evidence="3 4" key="1">
    <citation type="submission" date="2018-06" db="EMBL/GenBank/DDBJ databases">
        <authorList>
            <consortium name="Pathogen Informatics"/>
            <person name="Doyle S."/>
        </authorList>
    </citation>
    <scope>NUCLEOTIDE SEQUENCE [LARGE SCALE GENOMIC DNA]</scope>
    <source>
        <strain evidence="3 4">NCTC12151</strain>
    </source>
</reference>
<evidence type="ECO:0000256" key="1">
    <source>
        <dbReference type="ARBA" id="ARBA00009437"/>
    </source>
</evidence>
<dbReference type="SUPFAM" id="SSF53850">
    <property type="entry name" value="Periplasmic binding protein-like II"/>
    <property type="match status" value="1"/>
</dbReference>
<evidence type="ECO:0000313" key="4">
    <source>
        <dbReference type="Proteomes" id="UP000249005"/>
    </source>
</evidence>
<evidence type="ECO:0000259" key="2">
    <source>
        <dbReference type="Pfam" id="PF03466"/>
    </source>
</evidence>
<sequence>MPSEEWIKVAVKGQIRANDVTVLKQAALAGVGIAMLPTYLVREEIASGQLEALLPNWPLLPLGIYAIYTSRLHMPASMRTLLDFLDEKFSADDFWQNNRLL</sequence>
<gene>
    <name evidence="3" type="primary">dmlR_3</name>
    <name evidence="3" type="ORF">NCTC12151_00434</name>
</gene>
<accession>A0A2X4UJ07</accession>
<dbReference type="EMBL" id="LS483470">
    <property type="protein sequence ID" value="SQI35538.1"/>
    <property type="molecule type" value="Genomic_DNA"/>
</dbReference>
<keyword evidence="4" id="KW-1185">Reference proteome</keyword>
<dbReference type="Gene3D" id="3.40.190.290">
    <property type="match status" value="1"/>
</dbReference>
<evidence type="ECO:0000313" key="3">
    <source>
        <dbReference type="EMBL" id="SQI35538.1"/>
    </source>
</evidence>
<protein>
    <submittedName>
        <fullName evidence="3">D-malate degradation protein R</fullName>
    </submittedName>
</protein>
<dbReference type="GO" id="GO:0003700">
    <property type="term" value="F:DNA-binding transcription factor activity"/>
    <property type="evidence" value="ECO:0007669"/>
    <property type="project" value="TreeGrafter"/>
</dbReference>
<dbReference type="GO" id="GO:0043565">
    <property type="term" value="F:sequence-specific DNA binding"/>
    <property type="evidence" value="ECO:0007669"/>
    <property type="project" value="TreeGrafter"/>
</dbReference>
<dbReference type="InterPro" id="IPR058163">
    <property type="entry name" value="LysR-type_TF_proteobact-type"/>
</dbReference>